<dbReference type="GO" id="GO:0016887">
    <property type="term" value="F:ATP hydrolysis activity"/>
    <property type="evidence" value="ECO:0007669"/>
    <property type="project" value="InterPro"/>
</dbReference>
<comment type="caution">
    <text evidence="12">The sequence shown here is derived from an EMBL/GenBank/DDBJ whole genome shotgun (WGS) entry which is preliminary data.</text>
</comment>
<feature type="domain" description="ABC transporter" evidence="10">
    <location>
        <begin position="336"/>
        <end position="571"/>
    </location>
</feature>
<dbReference type="GO" id="GO:0015421">
    <property type="term" value="F:ABC-type oligopeptide transporter activity"/>
    <property type="evidence" value="ECO:0007669"/>
    <property type="project" value="TreeGrafter"/>
</dbReference>
<keyword evidence="3" id="KW-1003">Cell membrane</keyword>
<evidence type="ECO:0000259" key="10">
    <source>
        <dbReference type="PROSITE" id="PS50893"/>
    </source>
</evidence>
<dbReference type="SUPFAM" id="SSF52540">
    <property type="entry name" value="P-loop containing nucleoside triphosphate hydrolases"/>
    <property type="match status" value="1"/>
</dbReference>
<dbReference type="InterPro" id="IPR017871">
    <property type="entry name" value="ABC_transporter-like_CS"/>
</dbReference>
<comment type="subcellular location">
    <subcellularLocation>
        <location evidence="1">Cell membrane</location>
        <topology evidence="1">Multi-pass membrane protein</topology>
    </subcellularLocation>
</comment>
<feature type="transmembrane region" description="Helical" evidence="9">
    <location>
        <begin position="155"/>
        <end position="174"/>
    </location>
</feature>
<protein>
    <submittedName>
        <fullName evidence="12">ABC transporter ATP-binding protein</fullName>
    </submittedName>
</protein>
<dbReference type="SMART" id="SM00382">
    <property type="entry name" value="AAA"/>
    <property type="match status" value="1"/>
</dbReference>
<gene>
    <name evidence="12" type="ORF">DW070_12455</name>
</gene>
<dbReference type="InterPro" id="IPR003439">
    <property type="entry name" value="ABC_transporter-like_ATP-bd"/>
</dbReference>
<feature type="transmembrane region" description="Helical" evidence="9">
    <location>
        <begin position="278"/>
        <end position="296"/>
    </location>
</feature>
<feature type="transmembrane region" description="Helical" evidence="9">
    <location>
        <begin position="56"/>
        <end position="76"/>
    </location>
</feature>
<dbReference type="PROSITE" id="PS50929">
    <property type="entry name" value="ABC_TM1F"/>
    <property type="match status" value="1"/>
</dbReference>
<evidence type="ECO:0000256" key="3">
    <source>
        <dbReference type="ARBA" id="ARBA00022475"/>
    </source>
</evidence>
<dbReference type="AlphaFoldDB" id="A0A3E2TKA2"/>
<feature type="transmembrane region" description="Helical" evidence="9">
    <location>
        <begin position="129"/>
        <end position="149"/>
    </location>
</feature>
<sequence>MRLMLSYLKRYKGLVFLNFISVFGFALTELGIPTIISRMVDGGVASGDREYLLKMGGLIALISVVGILGTVVLGYCGARISTAVTCDIRNDLFEKVQSFSHREMNQLGVSSLITRTSNDALQIMNFMNIILRTAMLTPVMIAVSFTLIIMSSVKLSLIIAATVPFIILGVILVAKISGPVSERQQTALDGLNRIFRENLTGIRVIRSFNNDARETERFGEQNQAFTNQSKKLFTLMSSTEPLFFLLMNIAALAIYFVASQMIDQSALQVGQLMAFMEYLFHAMFSVMLFCLVFMMYPRANISAKRIETVMNMTPDITDETVSTQRVHDDREPIKEVIFEHVDFCYPDGEEAVLKDISFSARAGQTTAIIGSTGSGKSTLIQLIPRFYDVTGGRVLVNGVDVRQINSHKLREHIGFVAQKANLFSGTIEENIRFGCSEATDEEIRHAADIAQAADFIMDKPKGFKERIVEGAGNLSGGQKQRLSIARALVRKPDIYIYDDSFSALDMKTDAVLRQALKPEVRNAIVIIVAQRVSTIMDADQILVLDEGRLAASGRHEELLKTCPLYYEIAASQLSEEELRNVC</sequence>
<dbReference type="RefSeq" id="WP_117528776.1">
    <property type="nucleotide sequence ID" value="NZ_JAQDKA010000004.1"/>
</dbReference>
<evidence type="ECO:0000256" key="5">
    <source>
        <dbReference type="ARBA" id="ARBA00022741"/>
    </source>
</evidence>
<evidence type="ECO:0000313" key="12">
    <source>
        <dbReference type="EMBL" id="RGB77377.1"/>
    </source>
</evidence>
<organism evidence="12 13">
    <name type="scientific">Coprococcus catus</name>
    <dbReference type="NCBI Taxonomy" id="116085"/>
    <lineage>
        <taxon>Bacteria</taxon>
        <taxon>Bacillati</taxon>
        <taxon>Bacillota</taxon>
        <taxon>Clostridia</taxon>
        <taxon>Lachnospirales</taxon>
        <taxon>Lachnospiraceae</taxon>
        <taxon>Coprococcus</taxon>
    </lineage>
</organism>
<evidence type="ECO:0000259" key="11">
    <source>
        <dbReference type="PROSITE" id="PS50929"/>
    </source>
</evidence>
<dbReference type="Gene3D" id="1.20.1560.10">
    <property type="entry name" value="ABC transporter type 1, transmembrane domain"/>
    <property type="match status" value="1"/>
</dbReference>
<feature type="transmembrane region" description="Helical" evidence="9">
    <location>
        <begin position="241"/>
        <end position="258"/>
    </location>
</feature>
<name>A0A3E2TKA2_9FIRM</name>
<reference evidence="12 13" key="1">
    <citation type="submission" date="2018-08" db="EMBL/GenBank/DDBJ databases">
        <title>A genome reference for cultivated species of the human gut microbiota.</title>
        <authorList>
            <person name="Zou Y."/>
            <person name="Xue W."/>
            <person name="Luo G."/>
        </authorList>
    </citation>
    <scope>NUCLEOTIDE SEQUENCE [LARGE SCALE GENOMIC DNA]</scope>
    <source>
        <strain evidence="12 13">AF45-17</strain>
    </source>
</reference>
<dbReference type="InterPro" id="IPR003593">
    <property type="entry name" value="AAA+_ATPase"/>
</dbReference>
<accession>A0A3E2TKA2</accession>
<proteinExistence type="predicted"/>
<dbReference type="PROSITE" id="PS50893">
    <property type="entry name" value="ABC_TRANSPORTER_2"/>
    <property type="match status" value="1"/>
</dbReference>
<dbReference type="CDD" id="cd18548">
    <property type="entry name" value="ABC_6TM_Tm287_like"/>
    <property type="match status" value="1"/>
</dbReference>
<dbReference type="SUPFAM" id="SSF90123">
    <property type="entry name" value="ABC transporter transmembrane region"/>
    <property type="match status" value="1"/>
</dbReference>
<dbReference type="EMBL" id="QVEP01000035">
    <property type="protein sequence ID" value="RGB77377.1"/>
    <property type="molecule type" value="Genomic_DNA"/>
</dbReference>
<keyword evidence="6 12" id="KW-0067">ATP-binding</keyword>
<evidence type="ECO:0000256" key="9">
    <source>
        <dbReference type="SAM" id="Phobius"/>
    </source>
</evidence>
<dbReference type="GO" id="GO:0005524">
    <property type="term" value="F:ATP binding"/>
    <property type="evidence" value="ECO:0007669"/>
    <property type="project" value="UniProtKB-KW"/>
</dbReference>
<dbReference type="InterPro" id="IPR027417">
    <property type="entry name" value="P-loop_NTPase"/>
</dbReference>
<keyword evidence="7 9" id="KW-1133">Transmembrane helix</keyword>
<dbReference type="PROSITE" id="PS00211">
    <property type="entry name" value="ABC_TRANSPORTER_1"/>
    <property type="match status" value="1"/>
</dbReference>
<dbReference type="Pfam" id="PF00664">
    <property type="entry name" value="ABC_membrane"/>
    <property type="match status" value="1"/>
</dbReference>
<dbReference type="Gene3D" id="3.40.50.300">
    <property type="entry name" value="P-loop containing nucleotide triphosphate hydrolases"/>
    <property type="match status" value="1"/>
</dbReference>
<dbReference type="Pfam" id="PF00005">
    <property type="entry name" value="ABC_tran"/>
    <property type="match status" value="1"/>
</dbReference>
<dbReference type="PANTHER" id="PTHR43394">
    <property type="entry name" value="ATP-DEPENDENT PERMEASE MDL1, MITOCHONDRIAL"/>
    <property type="match status" value="1"/>
</dbReference>
<dbReference type="Proteomes" id="UP000260773">
    <property type="component" value="Unassembled WGS sequence"/>
</dbReference>
<feature type="transmembrane region" description="Helical" evidence="9">
    <location>
        <begin position="12"/>
        <end position="36"/>
    </location>
</feature>
<dbReference type="InterPro" id="IPR039421">
    <property type="entry name" value="Type_1_exporter"/>
</dbReference>
<keyword evidence="2" id="KW-0813">Transport</keyword>
<keyword evidence="8 9" id="KW-0472">Membrane</keyword>
<evidence type="ECO:0000256" key="2">
    <source>
        <dbReference type="ARBA" id="ARBA00022448"/>
    </source>
</evidence>
<evidence type="ECO:0000256" key="1">
    <source>
        <dbReference type="ARBA" id="ARBA00004651"/>
    </source>
</evidence>
<dbReference type="GO" id="GO:0005886">
    <property type="term" value="C:plasma membrane"/>
    <property type="evidence" value="ECO:0007669"/>
    <property type="project" value="UniProtKB-SubCell"/>
</dbReference>
<evidence type="ECO:0000313" key="13">
    <source>
        <dbReference type="Proteomes" id="UP000260773"/>
    </source>
</evidence>
<keyword evidence="5" id="KW-0547">Nucleotide-binding</keyword>
<keyword evidence="4 9" id="KW-0812">Transmembrane</keyword>
<evidence type="ECO:0000256" key="7">
    <source>
        <dbReference type="ARBA" id="ARBA00022989"/>
    </source>
</evidence>
<evidence type="ECO:0000256" key="4">
    <source>
        <dbReference type="ARBA" id="ARBA00022692"/>
    </source>
</evidence>
<evidence type="ECO:0000256" key="8">
    <source>
        <dbReference type="ARBA" id="ARBA00023136"/>
    </source>
</evidence>
<evidence type="ECO:0000256" key="6">
    <source>
        <dbReference type="ARBA" id="ARBA00022840"/>
    </source>
</evidence>
<dbReference type="InterPro" id="IPR011527">
    <property type="entry name" value="ABC1_TM_dom"/>
</dbReference>
<feature type="domain" description="ABC transmembrane type-1" evidence="11">
    <location>
        <begin position="16"/>
        <end position="298"/>
    </location>
</feature>
<dbReference type="FunFam" id="3.40.50.300:FF:000221">
    <property type="entry name" value="Multidrug ABC transporter ATP-binding protein"/>
    <property type="match status" value="1"/>
</dbReference>
<dbReference type="PANTHER" id="PTHR43394:SF1">
    <property type="entry name" value="ATP-BINDING CASSETTE SUB-FAMILY B MEMBER 10, MITOCHONDRIAL"/>
    <property type="match status" value="1"/>
</dbReference>
<dbReference type="InterPro" id="IPR036640">
    <property type="entry name" value="ABC1_TM_sf"/>
</dbReference>